<dbReference type="SUPFAM" id="SSF48371">
    <property type="entry name" value="ARM repeat"/>
    <property type="match status" value="1"/>
</dbReference>
<evidence type="ECO:0000313" key="2">
    <source>
        <dbReference type="Proteomes" id="UP001057375"/>
    </source>
</evidence>
<dbReference type="Gene3D" id="1.25.10.10">
    <property type="entry name" value="Leucine-rich Repeat Variant"/>
    <property type="match status" value="1"/>
</dbReference>
<feature type="non-terminal residue" evidence="1">
    <location>
        <position position="252"/>
    </location>
</feature>
<evidence type="ECO:0000313" key="1">
    <source>
        <dbReference type="EMBL" id="GKT36094.1"/>
    </source>
</evidence>
<dbReference type="InterPro" id="IPR016024">
    <property type="entry name" value="ARM-type_fold"/>
</dbReference>
<comment type="caution">
    <text evidence="1">The sequence shown here is derived from an EMBL/GenBank/DDBJ whole genome shotgun (WGS) entry which is preliminary data.</text>
</comment>
<reference evidence="1" key="1">
    <citation type="submission" date="2022-03" db="EMBL/GenBank/DDBJ databases">
        <title>Draft genome sequence of Aduncisulcus paluster, a free-living microaerophilic Fornicata.</title>
        <authorList>
            <person name="Yuyama I."/>
            <person name="Kume K."/>
            <person name="Tamura T."/>
            <person name="Inagaki Y."/>
            <person name="Hashimoto T."/>
        </authorList>
    </citation>
    <scope>NUCLEOTIDE SEQUENCE</scope>
    <source>
        <strain evidence="1">NY0171</strain>
    </source>
</reference>
<accession>A0ABQ5KUJ5</accession>
<sequence length="252" mass="28278">MRRTQIIHKLTKIVGTTPYAEKKEILTQLAKHLFNSSSKLNEDEAQTMFFALVKIFHQAKPAIETLCMACLRVISPLVEQRFFATSSLQKIVDANKPTSSGALRLLSEVADDNRTQMTVLSYLSNSNELMRAAAAISGVCISSKQGVSFDKAIETSITVLQKDKKQKALYPLILFCCHVLSQTNDVRTVSRLCKTINPPGKDSITDDPYVHIALLRLTGSVLRIVRHRDAYLMGFLLSYLVPKQMNRTQKNF</sequence>
<dbReference type="EMBL" id="BQXS01011140">
    <property type="protein sequence ID" value="GKT36094.1"/>
    <property type="molecule type" value="Genomic_DNA"/>
</dbReference>
<proteinExistence type="predicted"/>
<organism evidence="1 2">
    <name type="scientific">Aduncisulcus paluster</name>
    <dbReference type="NCBI Taxonomy" id="2918883"/>
    <lineage>
        <taxon>Eukaryota</taxon>
        <taxon>Metamonada</taxon>
        <taxon>Carpediemonas-like organisms</taxon>
        <taxon>Aduncisulcus</taxon>
    </lineage>
</organism>
<dbReference type="InterPro" id="IPR011989">
    <property type="entry name" value="ARM-like"/>
</dbReference>
<dbReference type="Proteomes" id="UP001057375">
    <property type="component" value="Unassembled WGS sequence"/>
</dbReference>
<gene>
    <name evidence="1" type="ORF">ADUPG1_009123</name>
</gene>
<protein>
    <submittedName>
        <fullName evidence="1">Uncharacterized protein</fullName>
    </submittedName>
</protein>
<name>A0ABQ5KUJ5_9EUKA</name>
<keyword evidence="2" id="KW-1185">Reference proteome</keyword>